<comment type="similarity">
    <text evidence="1">Belongs to the peptidase C2 family.</text>
</comment>
<dbReference type="InterPro" id="IPR038765">
    <property type="entry name" value="Papain-like_cys_pep_sf"/>
</dbReference>
<dbReference type="Gene3D" id="1.10.238.10">
    <property type="entry name" value="EF-hand"/>
    <property type="match status" value="1"/>
</dbReference>
<organism evidence="5">
    <name type="scientific">Timema tahoe</name>
    <dbReference type="NCBI Taxonomy" id="61484"/>
    <lineage>
        <taxon>Eukaryota</taxon>
        <taxon>Metazoa</taxon>
        <taxon>Ecdysozoa</taxon>
        <taxon>Arthropoda</taxon>
        <taxon>Hexapoda</taxon>
        <taxon>Insecta</taxon>
        <taxon>Pterygota</taxon>
        <taxon>Neoptera</taxon>
        <taxon>Polyneoptera</taxon>
        <taxon>Phasmatodea</taxon>
        <taxon>Timematodea</taxon>
        <taxon>Timematoidea</taxon>
        <taxon>Timematidae</taxon>
        <taxon>Timema</taxon>
    </lineage>
</organism>
<evidence type="ECO:0000256" key="1">
    <source>
        <dbReference type="ARBA" id="ARBA00007623"/>
    </source>
</evidence>
<evidence type="ECO:0000256" key="2">
    <source>
        <dbReference type="PIRSR" id="PIRSR622684-1"/>
    </source>
</evidence>
<protein>
    <recommendedName>
        <fullName evidence="4">Calpain catalytic domain-containing protein</fullName>
    </recommendedName>
</protein>
<dbReference type="AlphaFoldDB" id="A0A7R9NZY7"/>
<dbReference type="EMBL" id="OE005915">
    <property type="protein sequence ID" value="CAD7462333.1"/>
    <property type="molecule type" value="Genomic_DNA"/>
</dbReference>
<accession>A0A7R9NZY7</accession>
<dbReference type="Pfam" id="PF01067">
    <property type="entry name" value="Calpain_III"/>
    <property type="match status" value="1"/>
</dbReference>
<feature type="active site" evidence="2">
    <location>
        <position position="239"/>
    </location>
</feature>
<dbReference type="PANTHER" id="PTHR10183">
    <property type="entry name" value="CALPAIN"/>
    <property type="match status" value="1"/>
</dbReference>
<dbReference type="InterPro" id="IPR011992">
    <property type="entry name" value="EF-hand-dom_pair"/>
</dbReference>
<evidence type="ECO:0000259" key="4">
    <source>
        <dbReference type="PROSITE" id="PS50203"/>
    </source>
</evidence>
<dbReference type="GO" id="GO:0005737">
    <property type="term" value="C:cytoplasm"/>
    <property type="evidence" value="ECO:0007669"/>
    <property type="project" value="TreeGrafter"/>
</dbReference>
<feature type="domain" description="Calpain catalytic" evidence="4">
    <location>
        <begin position="115"/>
        <end position="322"/>
    </location>
</feature>
<dbReference type="PANTHER" id="PTHR10183:SF424">
    <property type="entry name" value="CALPAIN-B-LIKE PROTEIN"/>
    <property type="match status" value="1"/>
</dbReference>
<dbReference type="InterPro" id="IPR001300">
    <property type="entry name" value="Peptidase_C2_calpain_cat"/>
</dbReference>
<evidence type="ECO:0000313" key="5">
    <source>
        <dbReference type="EMBL" id="CAD7462333.1"/>
    </source>
</evidence>
<dbReference type="SUPFAM" id="SSF47473">
    <property type="entry name" value="EF-hand"/>
    <property type="match status" value="1"/>
</dbReference>
<dbReference type="InterPro" id="IPR022682">
    <property type="entry name" value="Calpain_domain_III"/>
</dbReference>
<dbReference type="SUPFAM" id="SSF54001">
    <property type="entry name" value="Cysteine proteinases"/>
    <property type="match status" value="1"/>
</dbReference>
<comment type="caution">
    <text evidence="3">Lacks conserved residue(s) required for the propagation of feature annotation.</text>
</comment>
<dbReference type="SUPFAM" id="SSF49758">
    <property type="entry name" value="Calpain large subunit, middle domain (domain III)"/>
    <property type="match status" value="1"/>
</dbReference>
<dbReference type="Gene3D" id="2.60.120.380">
    <property type="match status" value="1"/>
</dbReference>
<dbReference type="FunFam" id="3.90.70.10:FF:000114">
    <property type="entry name" value="Calpain a"/>
    <property type="match status" value="1"/>
</dbReference>
<dbReference type="SMART" id="SM00720">
    <property type="entry name" value="calpain_III"/>
    <property type="match status" value="1"/>
</dbReference>
<dbReference type="GO" id="GO:0006508">
    <property type="term" value="P:proteolysis"/>
    <property type="evidence" value="ECO:0007669"/>
    <property type="project" value="InterPro"/>
</dbReference>
<name>A0A7R9NZY7_9NEOP</name>
<dbReference type="InterPro" id="IPR022683">
    <property type="entry name" value="Calpain_III"/>
</dbReference>
<dbReference type="Pfam" id="PF00648">
    <property type="entry name" value="Peptidase_C2"/>
    <property type="match status" value="1"/>
</dbReference>
<gene>
    <name evidence="5" type="ORF">TTEB3V08_LOCUS10227</name>
</gene>
<dbReference type="InterPro" id="IPR036213">
    <property type="entry name" value="Calpain_III_sf"/>
</dbReference>
<dbReference type="PROSITE" id="PS50203">
    <property type="entry name" value="CALPAIN_CAT"/>
    <property type="match status" value="1"/>
</dbReference>
<dbReference type="InterPro" id="IPR022684">
    <property type="entry name" value="Calpain_cysteine_protease"/>
</dbReference>
<feature type="active site" evidence="2">
    <location>
        <position position="263"/>
    </location>
</feature>
<reference evidence="5" key="1">
    <citation type="submission" date="2020-11" db="EMBL/GenBank/DDBJ databases">
        <authorList>
            <person name="Tran Van P."/>
        </authorList>
    </citation>
    <scope>NUCLEOTIDE SEQUENCE</scope>
</reference>
<dbReference type="CDD" id="cd00044">
    <property type="entry name" value="CysPc"/>
    <property type="match status" value="1"/>
</dbReference>
<dbReference type="Gene3D" id="3.90.70.10">
    <property type="entry name" value="Cysteine proteinases"/>
    <property type="match status" value="1"/>
</dbReference>
<sequence length="639" mass="72878">MREGRVTPRDHRCWLRAECNLGYLDLHLSSLITPSREQAECNLGYLDLHSSSLITPSRGQAECNLGYLDLHSSSLITPSRGQTECNQGFLDPHSSSLITPLRGQPECNLGSLDPYLFRFWHFGEWRDVFVDDRLPTYKGRLIYLHSTNPTEFWAALLEKAYAKLYGCYESLQGGCTTRALQDLTGGIVQSFGLSNQDRYLTFQVLNSAVPRSSLLISSINQEKDNKRQLRLRNGLITQHAYSVTGLARVRGPLGETPLVRLRNPWGRGEWTGPWSERSWEWDGLSERDKELLSVRVRNDGEFWMSFEDFARHFTHLDLVHIGPDDWMLEPALHSKQPWRAVLARRRWRSGYNAGGGPGYTDTTATNPQFHIQIPRASSNKCHVVVSVTQYYETHPVETKKKKALYAIGFAVYEIPHSMARVTPHFVTDQKPLDVTNHSVAREVVTFFTLPPGDYIVLPQTNVPNCDGKFLLRILTDEQSNIWEVNEDNMVFRNITSEFLEEAPLLIKTNDPHTSYLSDKPSLELCKSLIMLRDYNISGRINLMDIPVLMHMLHFWRIAFQKFDRVGHGTKTSSYNLRALLWEAGSTASNKVLECLVLRFSKSKILTSECFVMAMVRLHLAHDDPNDHLLLTILMAAVGS</sequence>
<dbReference type="PRINTS" id="PR00704">
    <property type="entry name" value="CALPAIN"/>
</dbReference>
<proteinExistence type="inferred from homology"/>
<dbReference type="SMART" id="SM00230">
    <property type="entry name" value="CysPc"/>
    <property type="match status" value="1"/>
</dbReference>
<dbReference type="GO" id="GO:0004198">
    <property type="term" value="F:calcium-dependent cysteine-type endopeptidase activity"/>
    <property type="evidence" value="ECO:0007669"/>
    <property type="project" value="InterPro"/>
</dbReference>
<evidence type="ECO:0000256" key="3">
    <source>
        <dbReference type="PROSITE-ProRule" id="PRU00239"/>
    </source>
</evidence>